<dbReference type="GO" id="GO:0006629">
    <property type="term" value="P:lipid metabolic process"/>
    <property type="evidence" value="ECO:0007669"/>
    <property type="project" value="UniProtKB-KW"/>
</dbReference>
<evidence type="ECO:0000313" key="6">
    <source>
        <dbReference type="Proteomes" id="UP001162131"/>
    </source>
</evidence>
<gene>
    <name evidence="5" type="ORF">BSTOLATCC_MIC18579</name>
</gene>
<comment type="caution">
    <text evidence="2">Lacks conserved residue(s) required for the propagation of feature annotation.</text>
</comment>
<proteinExistence type="predicted"/>
<sequence>MWILVILIINYILCVFSLPEKCRALSIGGGTDRGAYEAGAIIGLINSLPADESQWKVVTGVGTGALNALIVSQFSIGKENFLTQALLEFWGNFTYKKIYKDWDGWYIEAFRSKSGLYNSSPMNDTIKSLGSQNFERFLGVGTTDLISGNYVFFNSTTQSKDAMLLGIYASASDYGYLPIVEYNEFKLVSGHIKFATDILHAVNACYELGYAQKDIILDIVLTSGKSIEVVDTTQYRTLQFLTRYWEITSFYSAMQAILNLGIDFPEVTVRSIVYPQSHLPYSFYLYDYSHKENEKMLIEGQKDAINSLDFIVSS</sequence>
<evidence type="ECO:0000256" key="2">
    <source>
        <dbReference type="PROSITE-ProRule" id="PRU01161"/>
    </source>
</evidence>
<dbReference type="InterPro" id="IPR016035">
    <property type="entry name" value="Acyl_Trfase/lysoPLipase"/>
</dbReference>
<dbReference type="AlphaFoldDB" id="A0AAU9IUK1"/>
<feature type="domain" description="PNPLA" evidence="4">
    <location>
        <begin position="25"/>
        <end position="203"/>
    </location>
</feature>
<comment type="caution">
    <text evidence="5">The sequence shown here is derived from an EMBL/GenBank/DDBJ whole genome shotgun (WGS) entry which is preliminary data.</text>
</comment>
<protein>
    <recommendedName>
        <fullName evidence="4">PNPLA domain-containing protein</fullName>
    </recommendedName>
</protein>
<evidence type="ECO:0000259" key="4">
    <source>
        <dbReference type="PROSITE" id="PS51635"/>
    </source>
</evidence>
<dbReference type="Pfam" id="PF01734">
    <property type="entry name" value="Patatin"/>
    <property type="match status" value="1"/>
</dbReference>
<keyword evidence="1" id="KW-0443">Lipid metabolism</keyword>
<dbReference type="SUPFAM" id="SSF52151">
    <property type="entry name" value="FabD/lysophospholipase-like"/>
    <property type="match status" value="1"/>
</dbReference>
<feature type="signal peptide" evidence="3">
    <location>
        <begin position="1"/>
        <end position="24"/>
    </location>
</feature>
<keyword evidence="3" id="KW-0732">Signal</keyword>
<dbReference type="Proteomes" id="UP001162131">
    <property type="component" value="Unassembled WGS sequence"/>
</dbReference>
<name>A0AAU9IUK1_9CILI</name>
<dbReference type="InterPro" id="IPR002641">
    <property type="entry name" value="PNPLA_dom"/>
</dbReference>
<feature type="chain" id="PRO_5043650489" description="PNPLA domain-containing protein" evidence="3">
    <location>
        <begin position="25"/>
        <end position="314"/>
    </location>
</feature>
<evidence type="ECO:0000313" key="5">
    <source>
        <dbReference type="EMBL" id="CAG9317327.1"/>
    </source>
</evidence>
<dbReference type="Gene3D" id="3.40.1090.10">
    <property type="entry name" value="Cytosolic phospholipase A2 catalytic domain"/>
    <property type="match status" value="1"/>
</dbReference>
<evidence type="ECO:0000256" key="3">
    <source>
        <dbReference type="SAM" id="SignalP"/>
    </source>
</evidence>
<organism evidence="5 6">
    <name type="scientific">Blepharisma stoltei</name>
    <dbReference type="NCBI Taxonomy" id="1481888"/>
    <lineage>
        <taxon>Eukaryota</taxon>
        <taxon>Sar</taxon>
        <taxon>Alveolata</taxon>
        <taxon>Ciliophora</taxon>
        <taxon>Postciliodesmatophora</taxon>
        <taxon>Heterotrichea</taxon>
        <taxon>Heterotrichida</taxon>
        <taxon>Blepharismidae</taxon>
        <taxon>Blepharisma</taxon>
    </lineage>
</organism>
<evidence type="ECO:0000256" key="1">
    <source>
        <dbReference type="ARBA" id="ARBA00023098"/>
    </source>
</evidence>
<dbReference type="PROSITE" id="PS51635">
    <property type="entry name" value="PNPLA"/>
    <property type="match status" value="1"/>
</dbReference>
<accession>A0AAU9IUK1</accession>
<dbReference type="EMBL" id="CAJZBQ010000018">
    <property type="protein sequence ID" value="CAG9317327.1"/>
    <property type="molecule type" value="Genomic_DNA"/>
</dbReference>
<reference evidence="5" key="1">
    <citation type="submission" date="2021-09" db="EMBL/GenBank/DDBJ databases">
        <authorList>
            <consortium name="AG Swart"/>
            <person name="Singh M."/>
            <person name="Singh A."/>
            <person name="Seah K."/>
            <person name="Emmerich C."/>
        </authorList>
    </citation>
    <scope>NUCLEOTIDE SEQUENCE</scope>
    <source>
        <strain evidence="5">ATCC30299</strain>
    </source>
</reference>
<keyword evidence="6" id="KW-1185">Reference proteome</keyword>